<evidence type="ECO:0000313" key="2">
    <source>
        <dbReference type="Proteomes" id="UP000194003"/>
    </source>
</evidence>
<gene>
    <name evidence="1" type="ORF">MAIT1_00509</name>
</gene>
<dbReference type="AlphaFoldDB" id="A0A1Y2JYW3"/>
<proteinExistence type="predicted"/>
<dbReference type="EMBL" id="LVJN01000021">
    <property type="protein sequence ID" value="OSM00085.1"/>
    <property type="molecule type" value="Genomic_DNA"/>
</dbReference>
<sequence>MASDRYTQDQLDKIRKTLSKSLGDSSGQALEKLDSRFTAREEELVVEADPDVVDDSKHGFKPGSKIDLDEIITSGNIDKIIGACAALKGADRPDELRRLVDAVLGHPDCKARHMVETLSKVYKHTELLELLVEKIVQTKGINPLIEALKYSDKSPRAMLQLAKGIAEQGTVNHIMRAIAAAPPGQDEAEITWTMEVIGKGTLEQMLDCVQLINAQSPGAVVLATGVINQKDVPIEPLVRTLTAVKDNPQAATVVAVKLVKTVEVPALVSLLEKYVTDKSTAGEIIVAQLVAKVSQQPSRKPELLKAAKYMRNDCVAGKMLAWGIVKYGDQEMWEKAYKRIANPGAKAMVAVAFGKKAGMFGTLKHLGKAGWDLSKKTGEAAAASKEGQEKLNEILTNVLEEALGSGD</sequence>
<evidence type="ECO:0000313" key="1">
    <source>
        <dbReference type="EMBL" id="OSM00085.1"/>
    </source>
</evidence>
<comment type="caution">
    <text evidence="1">The sequence shown here is derived from an EMBL/GenBank/DDBJ whole genome shotgun (WGS) entry which is preliminary data.</text>
</comment>
<dbReference type="Proteomes" id="UP000194003">
    <property type="component" value="Unassembled WGS sequence"/>
</dbReference>
<organism evidence="1 2">
    <name type="scientific">Magnetofaba australis IT-1</name>
    <dbReference type="NCBI Taxonomy" id="1434232"/>
    <lineage>
        <taxon>Bacteria</taxon>
        <taxon>Pseudomonadati</taxon>
        <taxon>Pseudomonadota</taxon>
        <taxon>Magnetococcia</taxon>
        <taxon>Magnetococcales</taxon>
        <taxon>Magnetococcaceae</taxon>
        <taxon>Magnetofaba</taxon>
    </lineage>
</organism>
<dbReference type="OrthoDB" id="8478121at2"/>
<dbReference type="RefSeq" id="WP_085446379.1">
    <property type="nucleotide sequence ID" value="NZ_LVJN01000021.1"/>
</dbReference>
<name>A0A1Y2JYW3_9PROT</name>
<accession>A0A1Y2JYW3</accession>
<keyword evidence="2" id="KW-1185">Reference proteome</keyword>
<reference evidence="1 2" key="1">
    <citation type="journal article" date="2016" name="BMC Genomics">
        <title>Combined genomic and structural analyses of a cultured magnetotactic bacterium reveals its niche adaptation to a dynamic environment.</title>
        <authorList>
            <person name="Araujo A.C."/>
            <person name="Morillo V."/>
            <person name="Cypriano J."/>
            <person name="Teixeira L.C."/>
            <person name="Leao P."/>
            <person name="Lyra S."/>
            <person name="Almeida L.G."/>
            <person name="Bazylinski D.A."/>
            <person name="Vasconcellos A.T."/>
            <person name="Abreu F."/>
            <person name="Lins U."/>
        </authorList>
    </citation>
    <scope>NUCLEOTIDE SEQUENCE [LARGE SCALE GENOMIC DNA]</scope>
    <source>
        <strain evidence="1 2">IT-1</strain>
    </source>
</reference>
<protein>
    <submittedName>
        <fullName evidence="1">Uncharacterized protein</fullName>
    </submittedName>
</protein>